<gene>
    <name evidence="9" type="ORF">GCM10009550_48750</name>
</gene>
<dbReference type="PANTHER" id="PTHR35007:SF1">
    <property type="entry name" value="PILUS ASSEMBLY PROTEIN"/>
    <property type="match status" value="1"/>
</dbReference>
<feature type="transmembrane region" description="Helical" evidence="7">
    <location>
        <begin position="6"/>
        <end position="23"/>
    </location>
</feature>
<protein>
    <submittedName>
        <fullName evidence="9">Type II secretion system F family protein</fullName>
    </submittedName>
</protein>
<accession>A0ABN1RKY7</accession>
<feature type="transmembrane region" description="Helical" evidence="7">
    <location>
        <begin position="116"/>
        <end position="137"/>
    </location>
</feature>
<dbReference type="Pfam" id="PF00482">
    <property type="entry name" value="T2SSF"/>
    <property type="match status" value="1"/>
</dbReference>
<evidence type="ECO:0000256" key="4">
    <source>
        <dbReference type="ARBA" id="ARBA00022989"/>
    </source>
</evidence>
<keyword evidence="10" id="KW-1185">Reference proteome</keyword>
<reference evidence="9 10" key="1">
    <citation type="journal article" date="2019" name="Int. J. Syst. Evol. Microbiol.">
        <title>The Global Catalogue of Microorganisms (GCM) 10K type strain sequencing project: providing services to taxonomists for standard genome sequencing and annotation.</title>
        <authorList>
            <consortium name="The Broad Institute Genomics Platform"/>
            <consortium name="The Broad Institute Genome Sequencing Center for Infectious Disease"/>
            <person name="Wu L."/>
            <person name="Ma J."/>
        </authorList>
    </citation>
    <scope>NUCLEOTIDE SEQUENCE [LARGE SCALE GENOMIC DNA]</scope>
    <source>
        <strain evidence="9 10">JCM 10696</strain>
    </source>
</reference>
<feature type="domain" description="Type II secretion system protein GspF" evidence="8">
    <location>
        <begin position="181"/>
        <end position="308"/>
    </location>
</feature>
<dbReference type="InterPro" id="IPR018076">
    <property type="entry name" value="T2SS_GspF_dom"/>
</dbReference>
<feature type="compositionally biased region" description="Basic and acidic residues" evidence="6">
    <location>
        <begin position="59"/>
        <end position="76"/>
    </location>
</feature>
<keyword evidence="4 7" id="KW-1133">Transmembrane helix</keyword>
<evidence type="ECO:0000256" key="3">
    <source>
        <dbReference type="ARBA" id="ARBA00022692"/>
    </source>
</evidence>
<evidence type="ECO:0000259" key="8">
    <source>
        <dbReference type="Pfam" id="PF00482"/>
    </source>
</evidence>
<evidence type="ECO:0000256" key="7">
    <source>
        <dbReference type="SAM" id="Phobius"/>
    </source>
</evidence>
<keyword evidence="5 7" id="KW-0472">Membrane</keyword>
<comment type="subcellular location">
    <subcellularLocation>
        <location evidence="1">Cell membrane</location>
        <topology evidence="1">Multi-pass membrane protein</topology>
    </subcellularLocation>
</comment>
<organism evidence="9 10">
    <name type="scientific">Actinocorallia libanotica</name>
    <dbReference type="NCBI Taxonomy" id="46162"/>
    <lineage>
        <taxon>Bacteria</taxon>
        <taxon>Bacillati</taxon>
        <taxon>Actinomycetota</taxon>
        <taxon>Actinomycetes</taxon>
        <taxon>Streptosporangiales</taxon>
        <taxon>Thermomonosporaceae</taxon>
        <taxon>Actinocorallia</taxon>
    </lineage>
</organism>
<feature type="transmembrane region" description="Helical" evidence="7">
    <location>
        <begin position="292"/>
        <end position="311"/>
    </location>
</feature>
<evidence type="ECO:0000256" key="2">
    <source>
        <dbReference type="ARBA" id="ARBA00022475"/>
    </source>
</evidence>
<comment type="caution">
    <text evidence="9">The sequence shown here is derived from an EMBL/GenBank/DDBJ whole genome shotgun (WGS) entry which is preliminary data.</text>
</comment>
<evidence type="ECO:0000313" key="9">
    <source>
        <dbReference type="EMBL" id="GAA0959222.1"/>
    </source>
</evidence>
<dbReference type="Proteomes" id="UP001500665">
    <property type="component" value="Unassembled WGS sequence"/>
</dbReference>
<keyword evidence="3 7" id="KW-0812">Transmembrane</keyword>
<evidence type="ECO:0000256" key="6">
    <source>
        <dbReference type="SAM" id="MobiDB-lite"/>
    </source>
</evidence>
<evidence type="ECO:0000313" key="10">
    <source>
        <dbReference type="Proteomes" id="UP001500665"/>
    </source>
</evidence>
<evidence type="ECO:0000256" key="1">
    <source>
        <dbReference type="ARBA" id="ARBA00004651"/>
    </source>
</evidence>
<keyword evidence="2" id="KW-1003">Cell membrane</keyword>
<dbReference type="PANTHER" id="PTHR35007">
    <property type="entry name" value="INTEGRAL MEMBRANE PROTEIN-RELATED"/>
    <property type="match status" value="1"/>
</dbReference>
<evidence type="ECO:0000256" key="5">
    <source>
        <dbReference type="ARBA" id="ARBA00023136"/>
    </source>
</evidence>
<feature type="region of interest" description="Disordered" evidence="6">
    <location>
        <begin position="40"/>
        <end position="77"/>
    </location>
</feature>
<sequence length="317" mass="34099">MTGAMLAGAVVGLGLFTLLRALFPARRGLRARLSEYDEAARRAQPGRTPVRPPVPAKPAKQEEAEDKPPKRTDKVQTELGRSLARFCEERGWELRSTRADLAILGRDYETYLASKVLTPIVALAFTPVFMVLVMFAGGISLSIPLWVGLAFAGVAFFFPDLQLRQAAAEAREDFRHVVGAFLDLVAMNLAGGRGVPEALMSAAQVGSGWPMLRIREALANARIAGMTPWQALGVLGEEIDVAELADLASALALVADDGAKVRQSLSARAGSMRSREISAIEGRAGQNSQTMLIAQLSFCLGFLVFLIYPSAVQVISF</sequence>
<feature type="transmembrane region" description="Helical" evidence="7">
    <location>
        <begin position="143"/>
        <end position="161"/>
    </location>
</feature>
<name>A0ABN1RKY7_9ACTN</name>
<proteinExistence type="predicted"/>
<dbReference type="EMBL" id="BAAAHH010000022">
    <property type="protein sequence ID" value="GAA0959222.1"/>
    <property type="molecule type" value="Genomic_DNA"/>
</dbReference>
<dbReference type="RefSeq" id="WP_344243254.1">
    <property type="nucleotide sequence ID" value="NZ_BAAAHH010000022.1"/>
</dbReference>